<reference evidence="6 7" key="1">
    <citation type="submission" date="2019-04" db="EMBL/GenBank/DDBJ databases">
        <title>Reference strain of H23.</title>
        <authorList>
            <person name="Luo X."/>
        </authorList>
    </citation>
    <scope>NUCLEOTIDE SEQUENCE [LARGE SCALE GENOMIC DNA]</scope>
    <source>
        <strain evidence="6 7">H23</strain>
    </source>
</reference>
<organism evidence="6 7">
    <name type="scientific">Luteimonas gilva</name>
    <dbReference type="NCBI Taxonomy" id="2572684"/>
    <lineage>
        <taxon>Bacteria</taxon>
        <taxon>Pseudomonadati</taxon>
        <taxon>Pseudomonadota</taxon>
        <taxon>Gammaproteobacteria</taxon>
        <taxon>Lysobacterales</taxon>
        <taxon>Lysobacteraceae</taxon>
        <taxon>Luteimonas</taxon>
    </lineage>
</organism>
<gene>
    <name evidence="6" type="ORF">FCE95_05085</name>
</gene>
<dbReference type="InterPro" id="IPR032808">
    <property type="entry name" value="DoxX"/>
</dbReference>
<evidence type="ECO:0000313" key="6">
    <source>
        <dbReference type="EMBL" id="TKR33663.1"/>
    </source>
</evidence>
<name>A0A4V6XUV7_9GAMM</name>
<comment type="caution">
    <text evidence="6">The sequence shown here is derived from an EMBL/GenBank/DDBJ whole genome shotgun (WGS) entry which is preliminary data.</text>
</comment>
<feature type="transmembrane region" description="Helical" evidence="5">
    <location>
        <begin position="47"/>
        <end position="66"/>
    </location>
</feature>
<keyword evidence="7" id="KW-1185">Reference proteome</keyword>
<dbReference type="EMBL" id="SZUA01000001">
    <property type="protein sequence ID" value="TKR33663.1"/>
    <property type="molecule type" value="Genomic_DNA"/>
</dbReference>
<dbReference type="GO" id="GO:0016020">
    <property type="term" value="C:membrane"/>
    <property type="evidence" value="ECO:0007669"/>
    <property type="project" value="UniProtKB-SubCell"/>
</dbReference>
<protein>
    <submittedName>
        <fullName evidence="6">DoxX family protein</fullName>
    </submittedName>
</protein>
<evidence type="ECO:0000256" key="1">
    <source>
        <dbReference type="ARBA" id="ARBA00004141"/>
    </source>
</evidence>
<dbReference type="AlphaFoldDB" id="A0A4V6XUV7"/>
<evidence type="ECO:0000256" key="3">
    <source>
        <dbReference type="ARBA" id="ARBA00022989"/>
    </source>
</evidence>
<accession>A0A4V6XUV7</accession>
<dbReference type="OrthoDB" id="9792760at2"/>
<sequence length="125" mass="13046">MATDLESVLWLVGRFLLGGLFVVGGIHHFFGLGGLTQFMASRGVPAAKFVLIVGSVFQALAGLALIVGYQAFWAAIGLVVFTLIASAIFLNFWGLQGEARGNAIKGWQSNMAIVGGLLVAAAHAL</sequence>
<feature type="transmembrane region" description="Helical" evidence="5">
    <location>
        <begin position="107"/>
        <end position="124"/>
    </location>
</feature>
<feature type="transmembrane region" description="Helical" evidence="5">
    <location>
        <begin position="72"/>
        <end position="95"/>
    </location>
</feature>
<evidence type="ECO:0000256" key="2">
    <source>
        <dbReference type="ARBA" id="ARBA00022692"/>
    </source>
</evidence>
<dbReference type="RefSeq" id="WP_137265869.1">
    <property type="nucleotide sequence ID" value="NZ_SZUA01000001.1"/>
</dbReference>
<proteinExistence type="predicted"/>
<dbReference type="Pfam" id="PF07681">
    <property type="entry name" value="DoxX"/>
    <property type="match status" value="1"/>
</dbReference>
<evidence type="ECO:0000313" key="7">
    <source>
        <dbReference type="Proteomes" id="UP000308707"/>
    </source>
</evidence>
<evidence type="ECO:0000256" key="4">
    <source>
        <dbReference type="ARBA" id="ARBA00023136"/>
    </source>
</evidence>
<feature type="transmembrane region" description="Helical" evidence="5">
    <location>
        <begin position="15"/>
        <end position="35"/>
    </location>
</feature>
<comment type="subcellular location">
    <subcellularLocation>
        <location evidence="1">Membrane</location>
        <topology evidence="1">Multi-pass membrane protein</topology>
    </subcellularLocation>
</comment>
<keyword evidence="4 5" id="KW-0472">Membrane</keyword>
<evidence type="ECO:0000256" key="5">
    <source>
        <dbReference type="SAM" id="Phobius"/>
    </source>
</evidence>
<keyword evidence="2 5" id="KW-0812">Transmembrane</keyword>
<keyword evidence="3 5" id="KW-1133">Transmembrane helix</keyword>
<dbReference type="Proteomes" id="UP000308707">
    <property type="component" value="Unassembled WGS sequence"/>
</dbReference>